<feature type="transmembrane region" description="Helical" evidence="2">
    <location>
        <begin position="334"/>
        <end position="359"/>
    </location>
</feature>
<proteinExistence type="predicted"/>
<evidence type="ECO:0000313" key="3">
    <source>
        <dbReference type="EMBL" id="OGF22641.1"/>
    </source>
</evidence>
<evidence type="ECO:0000256" key="2">
    <source>
        <dbReference type="SAM" id="Phobius"/>
    </source>
</evidence>
<accession>A0A1F5S8R0</accession>
<comment type="caution">
    <text evidence="3">The sequence shown here is derived from an EMBL/GenBank/DDBJ whole genome shotgun (WGS) entry which is preliminary data.</text>
</comment>
<evidence type="ECO:0000256" key="1">
    <source>
        <dbReference type="SAM" id="MobiDB-lite"/>
    </source>
</evidence>
<evidence type="ECO:0000313" key="4">
    <source>
        <dbReference type="Proteomes" id="UP000178323"/>
    </source>
</evidence>
<gene>
    <name evidence="3" type="ORF">A2Y83_00400</name>
</gene>
<dbReference type="Pfam" id="PF13196">
    <property type="entry name" value="DUF4012"/>
    <property type="match status" value="1"/>
</dbReference>
<keyword evidence="2" id="KW-0812">Transmembrane</keyword>
<dbReference type="Proteomes" id="UP000178323">
    <property type="component" value="Unassembled WGS sequence"/>
</dbReference>
<dbReference type="InterPro" id="IPR025101">
    <property type="entry name" value="DUF4012"/>
</dbReference>
<organism evidence="3 4">
    <name type="scientific">Candidatus Falkowbacteria bacterium RBG_13_39_14</name>
    <dbReference type="NCBI Taxonomy" id="1797985"/>
    <lineage>
        <taxon>Bacteria</taxon>
        <taxon>Candidatus Falkowiibacteriota</taxon>
    </lineage>
</organism>
<dbReference type="EMBL" id="MFFS01000018">
    <property type="protein sequence ID" value="OGF22641.1"/>
    <property type="molecule type" value="Genomic_DNA"/>
</dbReference>
<feature type="region of interest" description="Disordered" evidence="1">
    <location>
        <begin position="52"/>
        <end position="105"/>
    </location>
</feature>
<name>A0A1F5S8R0_9BACT</name>
<protein>
    <recommendedName>
        <fullName evidence="5">DUF4012 domain-containing protein</fullName>
    </recommendedName>
</protein>
<dbReference type="AlphaFoldDB" id="A0A1F5S8R0"/>
<dbReference type="STRING" id="1797985.A2Y83_00400"/>
<reference evidence="3 4" key="1">
    <citation type="journal article" date="2016" name="Nat. Commun.">
        <title>Thousands of microbial genomes shed light on interconnected biogeochemical processes in an aquifer system.</title>
        <authorList>
            <person name="Anantharaman K."/>
            <person name="Brown C.T."/>
            <person name="Hug L.A."/>
            <person name="Sharon I."/>
            <person name="Castelle C.J."/>
            <person name="Probst A.J."/>
            <person name="Thomas B.C."/>
            <person name="Singh A."/>
            <person name="Wilkins M.J."/>
            <person name="Karaoz U."/>
            <person name="Brodie E.L."/>
            <person name="Williams K.H."/>
            <person name="Hubbard S.S."/>
            <person name="Banfield J.F."/>
        </authorList>
    </citation>
    <scope>NUCLEOTIDE SEQUENCE [LARGE SCALE GENOMIC DNA]</scope>
</reference>
<evidence type="ECO:0008006" key="5">
    <source>
        <dbReference type="Google" id="ProtNLM"/>
    </source>
</evidence>
<keyword evidence="2" id="KW-1133">Transmembrane helix</keyword>
<keyword evidence="2" id="KW-0472">Membrane</keyword>
<sequence length="988" mass="111807">MQKKIILEKIGESKEQKKNKTVNFFISKKIELRKISEMENMEIAGLKECQGNKFEKRKNDLAPIGNSPIKQKNKKAKKQESMKKRIRRSDLSHNTPQPPARGDKKDWVILDKNAGEEFVLRNFKSEEIKGSNPTPAGVRPRWEVGMPEAGKKEPWNFIRLNENRCLETENEAAYILDDFDTLEELKKEPFNYEIKNEQYAASPYIVDLGQSQKNNTCLRPPARTGRQETRKQENKSEKSIVILLYCYIAKLLKRNKKEAKVSQESLHRPAGDQILAEEIKKPASHFIAESLSKDWKLEIKKCVKSCGDGFKKLLGEIDKLRNSFSDAFTIKRQVLATAINFSIIALLLILPIFSIRYYVKARNTKGKVLGAAYEAVSNLKLGKELLETDLPKEANIKFDEAKGGFEIAEKSLNEINNIIYNAALKVFNKDSEVESARALIKAGEKTAEISKLISEGIESRIPSESRTPLKRSTGLLDIVSQFNNTAEKVLPKLEELKNYLSLVDIETVPDEYKEEIGRAFEMAGYIEYKLADCVKYSKTIAGILAEGGSARYLLVFQNNNELRATGGFIGSYSLMDIKNGEIVNFETPEEGSYALQGGLLSNIEPPNALQLINGRWEFQDSNWWPDFPSSAKYISDIYEESGGPTVDGVIAINASFMEDLLGIIGEIEMPAYNKTITAANFMDETQKSVELEYDRKENKPKKIIAGLMPLAIEKIFDLENEKLLDAISIFNRALSKRDIQIYSADNILEAKIKNLGWGGEIKNIENRDYLAVFDTNLGGRKTDGVINQYFTHNTEVADDGAITDELIIIKKHNGIKGDYFEGVNNVDYLRIYVPLGSVLLEAEGFDSPPEDCYKELRDDAERDDYLAFVEGKEKEDIETGTIIGENFGKTYFANWTQVDPGEEITVRIKYRLPFRLFDSSTAGGEKIGKYSLYIQKQPGSREHAITKNLNLPDNLKSAWSYPGISENGKWVEFDKLESDRFYGGIFVQ</sequence>
<feature type="compositionally biased region" description="Basic and acidic residues" evidence="1">
    <location>
        <begin position="78"/>
        <end position="91"/>
    </location>
</feature>